<sequence length="176" mass="18664">MTTTVFRATRCLLNLSSRRGLINYGASGGAIRQIVSLSSSSITSAPSSSSSSLKGTLQVSDACKKRLKEILDKGSFLRVSVEGGGCSGFQYKFNIEKDLGLGSDDVVIHKEQGESGGSATSTSALVVIDELSLDLIQGSTLDYETELIRSTFRIVNNPHAEQGCSCGASFNMKIQL</sequence>
<dbReference type="PANTHER" id="PTHR43011:SF1">
    <property type="entry name" value="IRON-SULFUR CLUSTER ASSEMBLY 2 HOMOLOG, MITOCHONDRIAL"/>
    <property type="match status" value="1"/>
</dbReference>
<dbReference type="InterPro" id="IPR035903">
    <property type="entry name" value="HesB-like_dom_sf"/>
</dbReference>
<evidence type="ECO:0000256" key="1">
    <source>
        <dbReference type="ARBA" id="ARBA00006718"/>
    </source>
</evidence>
<proteinExistence type="inferred from homology"/>
<dbReference type="InterPro" id="IPR000361">
    <property type="entry name" value="ATAP_core_dom"/>
</dbReference>
<organism evidence="3 4">
    <name type="scientific">Orchesella dallaii</name>
    <dbReference type="NCBI Taxonomy" id="48710"/>
    <lineage>
        <taxon>Eukaryota</taxon>
        <taxon>Metazoa</taxon>
        <taxon>Ecdysozoa</taxon>
        <taxon>Arthropoda</taxon>
        <taxon>Hexapoda</taxon>
        <taxon>Collembola</taxon>
        <taxon>Entomobryomorpha</taxon>
        <taxon>Entomobryoidea</taxon>
        <taxon>Orchesellidae</taxon>
        <taxon>Orchesellinae</taxon>
        <taxon>Orchesella</taxon>
    </lineage>
</organism>
<feature type="domain" description="Core" evidence="2">
    <location>
        <begin position="57"/>
        <end position="167"/>
    </location>
</feature>
<dbReference type="InterPro" id="IPR016092">
    <property type="entry name" value="ATAP"/>
</dbReference>
<dbReference type="Pfam" id="PF01521">
    <property type="entry name" value="Fe-S_biosyn"/>
    <property type="match status" value="1"/>
</dbReference>
<dbReference type="Proteomes" id="UP001642540">
    <property type="component" value="Unassembled WGS sequence"/>
</dbReference>
<dbReference type="Gene3D" id="2.60.300.12">
    <property type="entry name" value="HesB-like domain"/>
    <property type="match status" value="1"/>
</dbReference>
<accession>A0ABP1R9T8</accession>
<dbReference type="PANTHER" id="PTHR43011">
    <property type="entry name" value="IRON-SULFUR CLUSTER ASSEMBLY 2 HOMOLOG, MITOCHONDRIAL"/>
    <property type="match status" value="1"/>
</dbReference>
<reference evidence="3 4" key="1">
    <citation type="submission" date="2024-08" db="EMBL/GenBank/DDBJ databases">
        <authorList>
            <person name="Cucini C."/>
            <person name="Frati F."/>
        </authorList>
    </citation>
    <scope>NUCLEOTIDE SEQUENCE [LARGE SCALE GENOMIC DNA]</scope>
</reference>
<evidence type="ECO:0000313" key="4">
    <source>
        <dbReference type="Proteomes" id="UP001642540"/>
    </source>
</evidence>
<evidence type="ECO:0000259" key="2">
    <source>
        <dbReference type="Pfam" id="PF01521"/>
    </source>
</evidence>
<dbReference type="EMBL" id="CAXLJM020000062">
    <property type="protein sequence ID" value="CAL8119898.1"/>
    <property type="molecule type" value="Genomic_DNA"/>
</dbReference>
<dbReference type="SUPFAM" id="SSF89360">
    <property type="entry name" value="HesB-like domain"/>
    <property type="match status" value="1"/>
</dbReference>
<comment type="similarity">
    <text evidence="1">Belongs to the HesB/IscA family.</text>
</comment>
<comment type="caution">
    <text evidence="3">The sequence shown here is derived from an EMBL/GenBank/DDBJ whole genome shotgun (WGS) entry which is preliminary data.</text>
</comment>
<protein>
    <recommendedName>
        <fullName evidence="2">Core domain-containing protein</fullName>
    </recommendedName>
</protein>
<evidence type="ECO:0000313" key="3">
    <source>
        <dbReference type="EMBL" id="CAL8119898.1"/>
    </source>
</evidence>
<dbReference type="NCBIfam" id="TIGR00049">
    <property type="entry name" value="iron-sulfur cluster assembly accessory protein"/>
    <property type="match status" value="1"/>
</dbReference>
<gene>
    <name evidence="3" type="ORF">ODALV1_LOCUS18762</name>
</gene>
<keyword evidence="4" id="KW-1185">Reference proteome</keyword>
<name>A0ABP1R9T8_9HEXA</name>